<evidence type="ECO:0000313" key="5">
    <source>
        <dbReference type="Proteomes" id="UP000827284"/>
    </source>
</evidence>
<evidence type="ECO:0000259" key="3">
    <source>
        <dbReference type="Pfam" id="PF07282"/>
    </source>
</evidence>
<evidence type="ECO:0000256" key="2">
    <source>
        <dbReference type="SAM" id="MobiDB-lite"/>
    </source>
</evidence>
<feature type="compositionally biased region" description="Basic and acidic residues" evidence="2">
    <location>
        <begin position="290"/>
        <end position="317"/>
    </location>
</feature>
<reference evidence="4" key="2">
    <citation type="journal article" date="2022" name="Microbiol. Resour. Announc.">
        <title>Whole-Genome Sequence of Entomortierella parvispora E1425, a Mucoromycotan Fungus Associated with Burkholderiaceae-Related Endosymbiotic Bacteria.</title>
        <authorList>
            <person name="Herlambang A."/>
            <person name="Guo Y."/>
            <person name="Takashima Y."/>
            <person name="Narisawa K."/>
            <person name="Ohta H."/>
            <person name="Nishizawa T."/>
        </authorList>
    </citation>
    <scope>NUCLEOTIDE SEQUENCE</scope>
    <source>
        <strain evidence="4">E1425</strain>
    </source>
</reference>
<keyword evidence="1" id="KW-0238">DNA-binding</keyword>
<comment type="caution">
    <text evidence="4">The sequence shown here is derived from an EMBL/GenBank/DDBJ whole genome shotgun (WGS) entry which is preliminary data.</text>
</comment>
<keyword evidence="5" id="KW-1185">Reference proteome</keyword>
<dbReference type="EMBL" id="BQFW01000011">
    <property type="protein sequence ID" value="GJJ75410.1"/>
    <property type="molecule type" value="Genomic_DNA"/>
</dbReference>
<dbReference type="OrthoDB" id="2434038at2759"/>
<organism evidence="4 5">
    <name type="scientific">Entomortierella parvispora</name>
    <dbReference type="NCBI Taxonomy" id="205924"/>
    <lineage>
        <taxon>Eukaryota</taxon>
        <taxon>Fungi</taxon>
        <taxon>Fungi incertae sedis</taxon>
        <taxon>Mucoromycota</taxon>
        <taxon>Mortierellomycotina</taxon>
        <taxon>Mortierellomycetes</taxon>
        <taxon>Mortierellales</taxon>
        <taxon>Mortierellaceae</taxon>
        <taxon>Entomortierella</taxon>
    </lineage>
</organism>
<dbReference type="Proteomes" id="UP000827284">
    <property type="component" value="Unassembled WGS sequence"/>
</dbReference>
<feature type="domain" description="Cas12f1-like TNB" evidence="3">
    <location>
        <begin position="126"/>
        <end position="180"/>
    </location>
</feature>
<dbReference type="GO" id="GO:0003677">
    <property type="term" value="F:DNA binding"/>
    <property type="evidence" value="ECO:0007669"/>
    <property type="project" value="UniProtKB-KW"/>
</dbReference>
<dbReference type="Pfam" id="PF07282">
    <property type="entry name" value="Cas12f1-like_TNB"/>
    <property type="match status" value="1"/>
</dbReference>
<dbReference type="InterPro" id="IPR010095">
    <property type="entry name" value="Cas12f1-like_TNB"/>
</dbReference>
<evidence type="ECO:0000256" key="1">
    <source>
        <dbReference type="ARBA" id="ARBA00023125"/>
    </source>
</evidence>
<accession>A0A9P3HF52</accession>
<name>A0A9P3HF52_9FUNG</name>
<feature type="region of interest" description="Disordered" evidence="2">
    <location>
        <begin position="284"/>
        <end position="317"/>
    </location>
</feature>
<reference evidence="4" key="1">
    <citation type="submission" date="2021-11" db="EMBL/GenBank/DDBJ databases">
        <authorList>
            <person name="Herlambang A."/>
            <person name="Guo Y."/>
            <person name="Takashima Y."/>
            <person name="Nishizawa T."/>
        </authorList>
    </citation>
    <scope>NUCLEOTIDE SEQUENCE</scope>
    <source>
        <strain evidence="4">E1425</strain>
    </source>
</reference>
<dbReference type="AlphaFoldDB" id="A0A9P3HF52"/>
<sequence>MESQKGLVPPGGSTSISQIESELPPLSGENASISTYFTHLRRNEERLNSFYNGNNHIFKSHNFDQRRARMEEFKTIANSILKLIGGSVGAKRRADRMVVIGIGLGEFGSNNRLSSLHESFLAYFINLLRSLGYIVVGINEYYTSKKCPVCHQFVSQVNIRRLFCRGCGVPMHRDIMAADNMCNVVKEYLIHQRRPRYLQPVCAKGHHPWEKECDCEEKDSTTFPTTSVVTTATAQGTSSSTAIATAAFSTTAVATTTTAQDITSSTAMATAISNVIATVTALDGTAGNDNSKKRQVEKEQGGEEEGARPRKEARILL</sequence>
<proteinExistence type="predicted"/>
<protein>
    <submittedName>
        <fullName evidence="4">Transposase</fullName>
    </submittedName>
</protein>
<evidence type="ECO:0000313" key="4">
    <source>
        <dbReference type="EMBL" id="GJJ75410.1"/>
    </source>
</evidence>
<gene>
    <name evidence="4" type="ORF">EMPS_07768</name>
</gene>